<dbReference type="PANTHER" id="PTHR37825">
    <property type="entry name" value="TRNA(MET) CYTIDINE ACETATE LIGASE"/>
    <property type="match status" value="1"/>
</dbReference>
<dbReference type="InterPro" id="IPR008513">
    <property type="entry name" value="tRNA(Met)_cyd_acetate_ligase"/>
</dbReference>
<gene>
    <name evidence="3" type="primary">tmcAL</name>
    <name evidence="4" type="ORF">FD35_GL000391</name>
</gene>
<dbReference type="Gene3D" id="3.40.50.620">
    <property type="entry name" value="HUPs"/>
    <property type="match status" value="1"/>
</dbReference>
<dbReference type="eggNOG" id="COG1323">
    <property type="taxonomic scope" value="Bacteria"/>
</dbReference>
<dbReference type="PATRIC" id="fig|1114972.6.peg.392"/>
<keyword evidence="1 3" id="KW-0436">Ligase</keyword>
<comment type="subcellular location">
    <subcellularLocation>
        <location evidence="3">Cytoplasm</location>
    </subcellularLocation>
</comment>
<feature type="binding site" evidence="3">
    <location>
        <position position="175"/>
    </location>
    <ligand>
        <name>ATP</name>
        <dbReference type="ChEBI" id="CHEBI:30616"/>
    </ligand>
</feature>
<comment type="catalytic activity">
    <reaction evidence="3">
        <text>cytidine(34) in elongator tRNA(Met) + acetate + ATP = N(4)-acetylcytidine(34) in elongator tRNA(Met) + AMP + diphosphate</text>
        <dbReference type="Rhea" id="RHEA:58144"/>
        <dbReference type="Rhea" id="RHEA-COMP:10693"/>
        <dbReference type="Rhea" id="RHEA-COMP:10694"/>
        <dbReference type="ChEBI" id="CHEBI:30089"/>
        <dbReference type="ChEBI" id="CHEBI:30616"/>
        <dbReference type="ChEBI" id="CHEBI:33019"/>
        <dbReference type="ChEBI" id="CHEBI:74900"/>
        <dbReference type="ChEBI" id="CHEBI:82748"/>
        <dbReference type="ChEBI" id="CHEBI:456215"/>
    </reaction>
</comment>
<keyword evidence="5" id="KW-1185">Reference proteome</keyword>
<dbReference type="STRING" id="1114972.FD35_GL000391"/>
<dbReference type="GO" id="GO:0005737">
    <property type="term" value="C:cytoplasm"/>
    <property type="evidence" value="ECO:0007669"/>
    <property type="project" value="UniProtKB-SubCell"/>
</dbReference>
<reference evidence="4 5" key="1">
    <citation type="journal article" date="2015" name="Genome Announc.">
        <title>Expanding the biotechnology potential of lactobacilli through comparative genomics of 213 strains and associated genera.</title>
        <authorList>
            <person name="Sun Z."/>
            <person name="Harris H.M."/>
            <person name="McCann A."/>
            <person name="Guo C."/>
            <person name="Argimon S."/>
            <person name="Zhang W."/>
            <person name="Yang X."/>
            <person name="Jeffery I.B."/>
            <person name="Cooney J.C."/>
            <person name="Kagawa T.F."/>
            <person name="Liu W."/>
            <person name="Song Y."/>
            <person name="Salvetti E."/>
            <person name="Wrobel A."/>
            <person name="Rasinkangas P."/>
            <person name="Parkhill J."/>
            <person name="Rea M.C."/>
            <person name="O'Sullivan O."/>
            <person name="Ritari J."/>
            <person name="Douillard F.P."/>
            <person name="Paul Ross R."/>
            <person name="Yang R."/>
            <person name="Briner A.E."/>
            <person name="Felis G.E."/>
            <person name="de Vos W.M."/>
            <person name="Barrangou R."/>
            <person name="Klaenhammer T.R."/>
            <person name="Caufield P.W."/>
            <person name="Cui Y."/>
            <person name="Zhang H."/>
            <person name="O'Toole P.W."/>
        </authorList>
    </citation>
    <scope>NUCLEOTIDE SEQUENCE [LARGE SCALE GENOMIC DNA]</scope>
    <source>
        <strain evidence="4 5">DSM 15814</strain>
    </source>
</reference>
<sequence>MQAVGVVAEYNPFHNGHRYHLQRARAVTGADVVIAVMSGNFVQRGEAAIFNKWQRASEALHNGADLVVELPFHWAVQPAHLFAQGALLLLSAMQVPTLVFGAEHEQTDFAALAHATVNDSQAFKTFNETYATLFNAQLESQTGFRLDQPNDILGYGYAVANSKLSSPLRLVPVARVGSEYHDVQMNPRGFSSATAIRQTVLGHQRGVNVAANVPSETFADIRHLTPLKGWSPKMWALLRHTLLMMPIASLHQIYQMSEGLDYRLKEAAETQANWDDFLAAIKTKRYTYSRLQRVCLYALVHALDDEMIPGQTDYLRLLGFTSAGQQYLNAHKKTFGLPIVTRFDQTLKKTTLNLDYRAGMLYEMLSGQAQDFRHDPIRIDNK</sequence>
<evidence type="ECO:0000256" key="2">
    <source>
        <dbReference type="ARBA" id="ARBA00022694"/>
    </source>
</evidence>
<dbReference type="GO" id="GO:0016879">
    <property type="term" value="F:ligase activity, forming carbon-nitrogen bonds"/>
    <property type="evidence" value="ECO:0007669"/>
    <property type="project" value="UniProtKB-UniRule"/>
</dbReference>
<comment type="caution">
    <text evidence="4">The sequence shown here is derived from an EMBL/GenBank/DDBJ whole genome shotgun (WGS) entry which is preliminary data.</text>
</comment>
<dbReference type="Pfam" id="PF05636">
    <property type="entry name" value="HIGH_NTase1"/>
    <property type="match status" value="1"/>
</dbReference>
<dbReference type="OrthoDB" id="9769796at2"/>
<dbReference type="PANTHER" id="PTHR37825:SF1">
    <property type="entry name" value="TRNA(MET) CYTIDINE ACETATE LIGASE"/>
    <property type="match status" value="1"/>
</dbReference>
<comment type="function">
    <text evidence="3">Catalyzes the formation of N(4)-acetylcytidine (ac(4)C) at the wobble position of elongator tRNA(Met), using acetate and ATP as substrates. First activates an acetate ion to form acetyladenylate (Ac-AMP) and then transfers the acetyl group to tRNA to form ac(4)C34.</text>
</comment>
<dbReference type="GO" id="GO:0000049">
    <property type="term" value="F:tRNA binding"/>
    <property type="evidence" value="ECO:0007669"/>
    <property type="project" value="UniProtKB-KW"/>
</dbReference>
<evidence type="ECO:0000313" key="5">
    <source>
        <dbReference type="Proteomes" id="UP000051999"/>
    </source>
</evidence>
<protein>
    <recommendedName>
        <fullName evidence="3">tRNA(Met) cytidine acetate ligase</fullName>
        <ecNumber evidence="3">6.3.4.-</ecNumber>
    </recommendedName>
</protein>
<feature type="binding site" evidence="3">
    <location>
        <position position="101"/>
    </location>
    <ligand>
        <name>ATP</name>
        <dbReference type="ChEBI" id="CHEBI:30616"/>
    </ligand>
</feature>
<dbReference type="Proteomes" id="UP000051999">
    <property type="component" value="Unassembled WGS sequence"/>
</dbReference>
<dbReference type="SUPFAM" id="SSF52374">
    <property type="entry name" value="Nucleotidylyl transferase"/>
    <property type="match status" value="1"/>
</dbReference>
<keyword evidence="3" id="KW-0963">Cytoplasm</keyword>
<keyword evidence="3" id="KW-0547">Nucleotide-binding</keyword>
<dbReference type="EC" id="6.3.4.-" evidence="3"/>
<dbReference type="NCBIfam" id="NF010191">
    <property type="entry name" value="PRK13670.1"/>
    <property type="match status" value="1"/>
</dbReference>
<accession>A0A0R1RLI2</accession>
<organism evidence="4 5">
    <name type="scientific">Furfurilactobacillus rossiae DSM 15814</name>
    <dbReference type="NCBI Taxonomy" id="1114972"/>
    <lineage>
        <taxon>Bacteria</taxon>
        <taxon>Bacillati</taxon>
        <taxon>Bacillota</taxon>
        <taxon>Bacilli</taxon>
        <taxon>Lactobacillales</taxon>
        <taxon>Lactobacillaceae</taxon>
        <taxon>Furfurilactobacillus</taxon>
    </lineage>
</organism>
<evidence type="ECO:0000256" key="1">
    <source>
        <dbReference type="ARBA" id="ARBA00022598"/>
    </source>
</evidence>
<dbReference type="AlphaFoldDB" id="A0A0R1RLI2"/>
<keyword evidence="3" id="KW-0694">RNA-binding</keyword>
<proteinExistence type="inferred from homology"/>
<dbReference type="InterPro" id="IPR014729">
    <property type="entry name" value="Rossmann-like_a/b/a_fold"/>
</dbReference>
<keyword evidence="3" id="KW-0820">tRNA-binding</keyword>
<keyword evidence="3" id="KW-0067">ATP-binding</keyword>
<dbReference type="RefSeq" id="WP_017261721.1">
    <property type="nucleotide sequence ID" value="NZ_AUAW01000001.1"/>
</dbReference>
<name>A0A0R1RLI2_9LACO</name>
<feature type="binding site" evidence="3">
    <location>
        <position position="150"/>
    </location>
    <ligand>
        <name>ATP</name>
        <dbReference type="ChEBI" id="CHEBI:30616"/>
    </ligand>
</feature>
<dbReference type="GO" id="GO:0006400">
    <property type="term" value="P:tRNA modification"/>
    <property type="evidence" value="ECO:0007669"/>
    <property type="project" value="UniProtKB-UniRule"/>
</dbReference>
<keyword evidence="2 3" id="KW-0819">tRNA processing</keyword>
<evidence type="ECO:0000313" key="4">
    <source>
        <dbReference type="EMBL" id="KRL57377.1"/>
    </source>
</evidence>
<dbReference type="HAMAP" id="MF_01539">
    <property type="entry name" value="TmcAL"/>
    <property type="match status" value="1"/>
</dbReference>
<dbReference type="EMBL" id="AZFF01000001">
    <property type="protein sequence ID" value="KRL57377.1"/>
    <property type="molecule type" value="Genomic_DNA"/>
</dbReference>
<comment type="similarity">
    <text evidence="3">Belongs to the TmcAL family.</text>
</comment>
<feature type="binding site" evidence="3">
    <location>
        <begin position="7"/>
        <end position="20"/>
    </location>
    <ligand>
        <name>ATP</name>
        <dbReference type="ChEBI" id="CHEBI:30616"/>
    </ligand>
</feature>
<dbReference type="GO" id="GO:0005524">
    <property type="term" value="F:ATP binding"/>
    <property type="evidence" value="ECO:0007669"/>
    <property type="project" value="UniProtKB-KW"/>
</dbReference>
<evidence type="ECO:0000256" key="3">
    <source>
        <dbReference type="HAMAP-Rule" id="MF_01539"/>
    </source>
</evidence>
<comment type="caution">
    <text evidence="3">Lacks conserved residue(s) required for the propagation of feature annotation.</text>
</comment>